<evidence type="ECO:0000313" key="4">
    <source>
        <dbReference type="EMBL" id="TVT27771.1"/>
    </source>
</evidence>
<gene>
    <name evidence="4" type="ORF">FO441_08675</name>
</gene>
<evidence type="ECO:0000313" key="5">
    <source>
        <dbReference type="Proteomes" id="UP000315103"/>
    </source>
</evidence>
<comment type="similarity">
    <text evidence="1">Belongs to the UPF0355 family.</text>
</comment>
<feature type="domain" description="General stress protein 17M-like" evidence="3">
    <location>
        <begin position="3"/>
        <end position="96"/>
    </location>
</feature>
<feature type="compositionally biased region" description="Basic and acidic residues" evidence="2">
    <location>
        <begin position="132"/>
        <end position="145"/>
    </location>
</feature>
<accession>A0A558AU36</accession>
<dbReference type="Pfam" id="PF11181">
    <property type="entry name" value="YflT"/>
    <property type="match status" value="1"/>
</dbReference>
<evidence type="ECO:0000259" key="3">
    <source>
        <dbReference type="Pfam" id="PF11181"/>
    </source>
</evidence>
<protein>
    <recommendedName>
        <fullName evidence="3">General stress protein 17M-like domain-containing protein</fullName>
    </recommendedName>
</protein>
<sequence length="145" mass="16649">MNNIETYNSQEEVIARIDELRSHGVDENEITVVSRKKLDAGGSLGDYSDVRFKNSEGTTWDKVVSFFSREDNEEHVIHDLELSQDEEREYREALDNDKILLHVLGNRVTDDMFVDTGSDFVERTSYDSIDESNEKGKVDRRGDGI</sequence>
<proteinExistence type="inferred from homology"/>
<feature type="region of interest" description="Disordered" evidence="2">
    <location>
        <begin position="124"/>
        <end position="145"/>
    </location>
</feature>
<evidence type="ECO:0000256" key="1">
    <source>
        <dbReference type="ARBA" id="ARBA00008128"/>
    </source>
</evidence>
<dbReference type="AlphaFoldDB" id="A0A558AU36"/>
<dbReference type="RefSeq" id="WP_145288752.1">
    <property type="nucleotide sequence ID" value="NZ_VMSJ01000003.1"/>
</dbReference>
<organism evidence="4 5">
    <name type="scientific">Salinicoccus cyprini</name>
    <dbReference type="NCBI Taxonomy" id="2493691"/>
    <lineage>
        <taxon>Bacteria</taxon>
        <taxon>Bacillati</taxon>
        <taxon>Bacillota</taxon>
        <taxon>Bacilli</taxon>
        <taxon>Bacillales</taxon>
        <taxon>Staphylococcaceae</taxon>
        <taxon>Salinicoccus</taxon>
    </lineage>
</organism>
<dbReference type="InterPro" id="IPR025889">
    <property type="entry name" value="GSP17M-like_dom"/>
</dbReference>
<comment type="caution">
    <text evidence="4">The sequence shown here is derived from an EMBL/GenBank/DDBJ whole genome shotgun (WGS) entry which is preliminary data.</text>
</comment>
<dbReference type="EMBL" id="VMSJ01000003">
    <property type="protein sequence ID" value="TVT27771.1"/>
    <property type="molecule type" value="Genomic_DNA"/>
</dbReference>
<reference evidence="4 5" key="1">
    <citation type="submission" date="2019-07" db="EMBL/GenBank/DDBJ databases">
        <title>Salinicoccus cyprini sp. nov., isolated from gastro-intestinal tract of mirror carp, Cyprinus carpio var. specularis, collected from Gobind Sagar Reservoir, Himachal Pradesh, India.</title>
        <authorList>
            <person name="Talwar C."/>
            <person name="Singh A.K."/>
            <person name="Lal R."/>
            <person name="Negi R.K."/>
        </authorList>
    </citation>
    <scope>NUCLEOTIDE SEQUENCE [LARGE SCALE GENOMIC DNA]</scope>
    <source>
        <strain evidence="4 5">CT19</strain>
    </source>
</reference>
<dbReference type="OrthoDB" id="2388692at2"/>
<keyword evidence="5" id="KW-1185">Reference proteome</keyword>
<dbReference type="Proteomes" id="UP000315103">
    <property type="component" value="Unassembled WGS sequence"/>
</dbReference>
<name>A0A558AU36_9STAP</name>
<evidence type="ECO:0000256" key="2">
    <source>
        <dbReference type="SAM" id="MobiDB-lite"/>
    </source>
</evidence>